<reference evidence="1" key="2">
    <citation type="submission" date="2022-09" db="EMBL/GenBank/DDBJ databases">
        <authorList>
            <person name="Sun Q."/>
            <person name="Ohkuma M."/>
        </authorList>
    </citation>
    <scope>NUCLEOTIDE SEQUENCE</scope>
    <source>
        <strain evidence="1">JCM 3093</strain>
    </source>
</reference>
<accession>A0AA37BM64</accession>
<gene>
    <name evidence="1" type="ORF">GCM10010126_57460</name>
</gene>
<reference evidence="1" key="1">
    <citation type="journal article" date="2014" name="Int. J. Syst. Evol. Microbiol.">
        <title>Complete genome sequence of Corynebacterium casei LMG S-19264T (=DSM 44701T), isolated from a smear-ripened cheese.</title>
        <authorList>
            <consortium name="US DOE Joint Genome Institute (JGI-PGF)"/>
            <person name="Walter F."/>
            <person name="Albersmeier A."/>
            <person name="Kalinowski J."/>
            <person name="Ruckert C."/>
        </authorList>
    </citation>
    <scope>NUCLEOTIDE SEQUENCE</scope>
    <source>
        <strain evidence="1">JCM 3093</strain>
    </source>
</reference>
<dbReference type="EMBL" id="BMQD01000023">
    <property type="protein sequence ID" value="GGK90498.1"/>
    <property type="molecule type" value="Genomic_DNA"/>
</dbReference>
<evidence type="ECO:0000313" key="1">
    <source>
        <dbReference type="EMBL" id="GGK90498.1"/>
    </source>
</evidence>
<name>A0AA37BM64_9ACTN</name>
<dbReference type="AlphaFoldDB" id="A0AA37BM64"/>
<comment type="caution">
    <text evidence="1">The sequence shown here is derived from an EMBL/GenBank/DDBJ whole genome shotgun (WGS) entry which is preliminary data.</text>
</comment>
<proteinExistence type="predicted"/>
<dbReference type="RefSeq" id="WP_191897544.1">
    <property type="nucleotide sequence ID" value="NZ_BMQD01000023.1"/>
</dbReference>
<dbReference type="Proteomes" id="UP000627984">
    <property type="component" value="Unassembled WGS sequence"/>
</dbReference>
<protein>
    <submittedName>
        <fullName evidence="1">Uncharacterized protein</fullName>
    </submittedName>
</protein>
<evidence type="ECO:0000313" key="2">
    <source>
        <dbReference type="Proteomes" id="UP000627984"/>
    </source>
</evidence>
<sequence length="103" mass="11142">MVASDNETTEAAPSCVVGDVLDGGRVERCSRDAVVVLLLGCVHEHLGETPLCQFHVREVADGWVWCPECDTAPGRRHRCRLEVLADVAHPGVKEGGNVRVLRG</sequence>
<organism evidence="1 2">
    <name type="scientific">Planomonospora parontospora</name>
    <dbReference type="NCBI Taxonomy" id="58119"/>
    <lineage>
        <taxon>Bacteria</taxon>
        <taxon>Bacillati</taxon>
        <taxon>Actinomycetota</taxon>
        <taxon>Actinomycetes</taxon>
        <taxon>Streptosporangiales</taxon>
        <taxon>Streptosporangiaceae</taxon>
        <taxon>Planomonospora</taxon>
    </lineage>
</organism>